<proteinExistence type="predicted"/>
<keyword evidence="3" id="KW-0282">Flagellum</keyword>
<comment type="caution">
    <text evidence="3">The sequence shown here is derived from an EMBL/GenBank/DDBJ whole genome shotgun (WGS) entry which is preliminary data.</text>
</comment>
<dbReference type="InterPro" id="IPR046093">
    <property type="entry name" value="DUF6111"/>
</dbReference>
<evidence type="ECO:0000256" key="1">
    <source>
        <dbReference type="SAM" id="MobiDB-lite"/>
    </source>
</evidence>
<keyword evidence="2" id="KW-0812">Transmembrane</keyword>
<dbReference type="Pfam" id="PF19606">
    <property type="entry name" value="DUF6111"/>
    <property type="match status" value="1"/>
</dbReference>
<organism evidence="3 4">
    <name type="scientific">Candidatus Micropelagius thuwalensis</name>
    <dbReference type="NCBI Taxonomy" id="1397666"/>
    <lineage>
        <taxon>Bacteria</taxon>
        <taxon>Pseudomonadati</taxon>
        <taxon>Pseudomonadota</taxon>
        <taxon>Alphaproteobacteria</taxon>
        <taxon>PS1 clade</taxon>
        <taxon>Candidatus Micropelagius</taxon>
    </lineage>
</organism>
<keyword evidence="2" id="KW-1133">Transmembrane helix</keyword>
<feature type="transmembrane region" description="Helical" evidence="2">
    <location>
        <begin position="38"/>
        <end position="57"/>
    </location>
</feature>
<evidence type="ECO:0000313" key="4">
    <source>
        <dbReference type="Proteomes" id="UP000016762"/>
    </source>
</evidence>
<keyword evidence="3" id="KW-0966">Cell projection</keyword>
<dbReference type="AlphaFoldDB" id="U2W947"/>
<keyword evidence="3" id="KW-0969">Cilium</keyword>
<keyword evidence="2" id="KW-0472">Membrane</keyword>
<accession>U2W947</accession>
<dbReference type="STRING" id="1397666.RS24_01107"/>
<evidence type="ECO:0000313" key="3">
    <source>
        <dbReference type="EMBL" id="ERL46114.1"/>
    </source>
</evidence>
<evidence type="ECO:0000256" key="2">
    <source>
        <dbReference type="SAM" id="Phobius"/>
    </source>
</evidence>
<feature type="region of interest" description="Disordered" evidence="1">
    <location>
        <begin position="83"/>
        <end position="103"/>
    </location>
</feature>
<feature type="compositionally biased region" description="Basic and acidic residues" evidence="1">
    <location>
        <begin position="85"/>
        <end position="94"/>
    </location>
</feature>
<dbReference type="OrthoDB" id="7366326at2"/>
<reference evidence="3 4" key="1">
    <citation type="journal article" date="2014" name="FEMS Microbiol. Ecol.">
        <title>Genomic differentiation among two strains of the PS1 clade isolated from geographically separated marine habitats.</title>
        <authorList>
            <person name="Jimenez-Infante F."/>
            <person name="Ngugi D.K."/>
            <person name="Alam I."/>
            <person name="Rashid M."/>
            <person name="Baalawi W."/>
            <person name="Kamau A.A."/>
            <person name="Bajic V.B."/>
            <person name="Stingl U."/>
        </authorList>
    </citation>
    <scope>NUCLEOTIDE SEQUENCE [LARGE SCALE GENOMIC DNA]</scope>
    <source>
        <strain evidence="3 4">RS24</strain>
    </source>
</reference>
<protein>
    <submittedName>
        <fullName evidence="3">Flagellar FliF M-ring protein</fullName>
    </submittedName>
</protein>
<name>U2W947_9PROT</name>
<dbReference type="Proteomes" id="UP000016762">
    <property type="component" value="Unassembled WGS sequence"/>
</dbReference>
<sequence length="103" mass="11729">MIRIILLNLFLFSLPFIMLALWLWWFRGTRPDQAEMKIWAYASLAGFICMLAGLLFFRFASDAPAESVYVPPSVENGELVPGHFESLDSSKEQEPETSEVTPE</sequence>
<feature type="transmembrane region" description="Helical" evidence="2">
    <location>
        <begin position="7"/>
        <end position="26"/>
    </location>
</feature>
<gene>
    <name evidence="3" type="primary">fliF1</name>
    <name evidence="3" type="ORF">RS24_01107</name>
</gene>
<dbReference type="RefSeq" id="WP_021777093.1">
    <property type="nucleotide sequence ID" value="NZ_AWXE01000004.1"/>
</dbReference>
<keyword evidence="4" id="KW-1185">Reference proteome</keyword>
<dbReference type="EMBL" id="AWXE01000004">
    <property type="protein sequence ID" value="ERL46114.1"/>
    <property type="molecule type" value="Genomic_DNA"/>
</dbReference>